<accession>A0A9C6X9K1</accession>
<evidence type="ECO:0000313" key="2">
    <source>
        <dbReference type="RefSeq" id="XP_052131612.1"/>
    </source>
</evidence>
<sequence>MPVHLVAQELGTRARTYFYHIEEDGWQYHLSYERDASSYFKCVRKSKGCLGRATYDRAEGFLHSSPHDHDADIHYPDEMAMRRNVLSRCENMEYITYQNIILEEGRKFPPEVRARVTFARMRTPMRNARMQRFPPPPATLEDLTAVLMNPQYSVLTMTHDGLDNIYAGS</sequence>
<reference evidence="2" key="1">
    <citation type="submission" date="2025-08" db="UniProtKB">
        <authorList>
            <consortium name="RefSeq"/>
        </authorList>
    </citation>
    <scope>IDENTIFICATION</scope>
    <source>
        <tissue evidence="2">Whole organism</tissue>
    </source>
</reference>
<keyword evidence="1" id="KW-1185">Reference proteome</keyword>
<name>A0A9C6X9K1_FRAOC</name>
<dbReference type="KEGG" id="foc:127751689"/>
<evidence type="ECO:0000313" key="1">
    <source>
        <dbReference type="Proteomes" id="UP000504606"/>
    </source>
</evidence>
<feature type="non-terminal residue" evidence="2">
    <location>
        <position position="169"/>
    </location>
</feature>
<dbReference type="RefSeq" id="XP_052131612.1">
    <property type="nucleotide sequence ID" value="XM_052275652.1"/>
</dbReference>
<organism evidence="1 2">
    <name type="scientific">Frankliniella occidentalis</name>
    <name type="common">Western flower thrips</name>
    <name type="synonym">Euthrips occidentalis</name>
    <dbReference type="NCBI Taxonomy" id="133901"/>
    <lineage>
        <taxon>Eukaryota</taxon>
        <taxon>Metazoa</taxon>
        <taxon>Ecdysozoa</taxon>
        <taxon>Arthropoda</taxon>
        <taxon>Hexapoda</taxon>
        <taxon>Insecta</taxon>
        <taxon>Pterygota</taxon>
        <taxon>Neoptera</taxon>
        <taxon>Paraneoptera</taxon>
        <taxon>Thysanoptera</taxon>
        <taxon>Terebrantia</taxon>
        <taxon>Thripoidea</taxon>
        <taxon>Thripidae</taxon>
        <taxon>Frankliniella</taxon>
    </lineage>
</organism>
<dbReference type="GeneID" id="127751689"/>
<dbReference type="AlphaFoldDB" id="A0A9C6X9K1"/>
<dbReference type="Proteomes" id="UP000504606">
    <property type="component" value="Unplaced"/>
</dbReference>
<proteinExistence type="predicted"/>
<protein>
    <submittedName>
        <fullName evidence="2">Uncharacterized protein LOC127751689</fullName>
    </submittedName>
</protein>
<gene>
    <name evidence="2" type="primary">LOC127751689</name>
</gene>